<evidence type="ECO:0000256" key="14">
    <source>
        <dbReference type="ARBA" id="ARBA00023038"/>
    </source>
</evidence>
<evidence type="ECO:0000256" key="15">
    <source>
        <dbReference type="ARBA" id="ARBA00023212"/>
    </source>
</evidence>
<evidence type="ECO:0000259" key="22">
    <source>
        <dbReference type="PROSITE" id="PS50011"/>
    </source>
</evidence>
<dbReference type="Gene3D" id="2.30.42.10">
    <property type="match status" value="1"/>
</dbReference>
<dbReference type="GO" id="GO:0005856">
    <property type="term" value="C:cytoskeleton"/>
    <property type="evidence" value="ECO:0007669"/>
    <property type="project" value="UniProtKB-SubCell"/>
</dbReference>
<keyword evidence="26" id="KW-1185">Reference proteome</keyword>
<dbReference type="Gene3D" id="1.10.510.10">
    <property type="entry name" value="Transferase(Phosphotransferase) domain 1"/>
    <property type="match status" value="1"/>
</dbReference>
<dbReference type="GO" id="GO:0005634">
    <property type="term" value="C:nucleus"/>
    <property type="evidence" value="ECO:0007669"/>
    <property type="project" value="UniProtKB-SubCell"/>
</dbReference>
<dbReference type="GO" id="GO:0030036">
    <property type="term" value="P:actin cytoskeleton organization"/>
    <property type="evidence" value="ECO:0007669"/>
    <property type="project" value="TreeGrafter"/>
</dbReference>
<dbReference type="Pfam" id="PF00412">
    <property type="entry name" value="LIM"/>
    <property type="match status" value="1"/>
</dbReference>
<dbReference type="FunFam" id="2.10.110.10:FF:000083">
    <property type="entry name" value="LIM domain kinase 1"/>
    <property type="match status" value="1"/>
</dbReference>
<evidence type="ECO:0000256" key="20">
    <source>
        <dbReference type="PROSITE-ProRule" id="PRU00125"/>
    </source>
</evidence>
<dbReference type="GO" id="GO:0005524">
    <property type="term" value="F:ATP binding"/>
    <property type="evidence" value="ECO:0007669"/>
    <property type="project" value="UniProtKB-UniRule"/>
</dbReference>
<reference evidence="25" key="1">
    <citation type="submission" date="2025-08" db="UniProtKB">
        <authorList>
            <consortium name="Ensembl"/>
        </authorList>
    </citation>
    <scope>IDENTIFICATION</scope>
</reference>
<dbReference type="GO" id="GO:0046872">
    <property type="term" value="F:metal ion binding"/>
    <property type="evidence" value="ECO:0007669"/>
    <property type="project" value="UniProtKB-KW"/>
</dbReference>
<dbReference type="PROSITE" id="PS50023">
    <property type="entry name" value="LIM_DOMAIN_2"/>
    <property type="match status" value="1"/>
</dbReference>
<evidence type="ECO:0000256" key="2">
    <source>
        <dbReference type="ARBA" id="ARBA00004245"/>
    </source>
</evidence>
<dbReference type="Ensembl" id="ENSOKIT00005090488.1">
    <property type="protein sequence ID" value="ENSOKIP00005084677.1"/>
    <property type="gene ID" value="ENSOKIG00005034667.1"/>
</dbReference>
<dbReference type="InterPro" id="IPR001781">
    <property type="entry name" value="Znf_LIM"/>
</dbReference>
<keyword evidence="9" id="KW-0677">Repeat</keyword>
<dbReference type="PANTHER" id="PTHR46485">
    <property type="entry name" value="LIM DOMAIN KINASE 1"/>
    <property type="match status" value="1"/>
</dbReference>
<keyword evidence="11" id="KW-0418">Kinase</keyword>
<evidence type="ECO:0000256" key="7">
    <source>
        <dbReference type="ARBA" id="ARBA00022679"/>
    </source>
</evidence>
<dbReference type="PANTHER" id="PTHR46485:SF7">
    <property type="entry name" value="LIM DOMAIN KINASE 1"/>
    <property type="match status" value="1"/>
</dbReference>
<dbReference type="InterPro" id="IPR000719">
    <property type="entry name" value="Prot_kinase_dom"/>
</dbReference>
<feature type="domain" description="Protein kinase" evidence="22">
    <location>
        <begin position="311"/>
        <end position="584"/>
    </location>
</feature>
<dbReference type="GeneTree" id="ENSGT00940000156345"/>
<dbReference type="FunFam" id="1.10.510.10:FF:000282">
    <property type="entry name" value="LIM domain kinase 1"/>
    <property type="match status" value="1"/>
</dbReference>
<keyword evidence="7" id="KW-0808">Transferase</keyword>
<dbReference type="GO" id="GO:0005737">
    <property type="term" value="C:cytoplasm"/>
    <property type="evidence" value="ECO:0007669"/>
    <property type="project" value="TreeGrafter"/>
</dbReference>
<dbReference type="AlphaFoldDB" id="A0A8C7MX23"/>
<dbReference type="InterPro" id="IPR001245">
    <property type="entry name" value="Ser-Thr/Tyr_kinase_cat_dom"/>
</dbReference>
<keyword evidence="12 20" id="KW-0862">Zinc</keyword>
<dbReference type="CDD" id="cd06754">
    <property type="entry name" value="PDZ_LIMK-like"/>
    <property type="match status" value="1"/>
</dbReference>
<evidence type="ECO:0000256" key="12">
    <source>
        <dbReference type="ARBA" id="ARBA00022833"/>
    </source>
</evidence>
<evidence type="ECO:0000256" key="1">
    <source>
        <dbReference type="ARBA" id="ARBA00004123"/>
    </source>
</evidence>
<dbReference type="EC" id="2.7.11.1" evidence="4"/>
<keyword evidence="13 21" id="KW-0067">ATP-binding</keyword>
<reference evidence="25" key="2">
    <citation type="submission" date="2025-09" db="UniProtKB">
        <authorList>
            <consortium name="Ensembl"/>
        </authorList>
    </citation>
    <scope>IDENTIFICATION</scope>
</reference>
<dbReference type="SUPFAM" id="SSF56112">
    <property type="entry name" value="Protein kinase-like (PK-like)"/>
    <property type="match status" value="1"/>
</dbReference>
<feature type="domain" description="LIM zinc-binding" evidence="23">
    <location>
        <begin position="47"/>
        <end position="109"/>
    </location>
</feature>
<dbReference type="CDD" id="cd09464">
    <property type="entry name" value="LIM2_LIMK1"/>
    <property type="match status" value="1"/>
</dbReference>
<sequence length="627" mass="70911">MSRRDQRYRNRIKGKKCCECSASLSHWYYEKEGRLFCKKDYWAKFGELCHGCNDPITTGLIMVAGEQKYHPECFTCLNCRAFIGDGDTYALVERSKLYCGLCYYRTIVTPVSLPDSPCARIPHTVTLVSIPASTDGRRGISVAINQPVSPNGYGPERTVRVSQVDSELISPDVKNSIHVGDRILEINGTPIRNVPLDEIDLLIQETSRLLQLTIEHDPHDQGGLEGETVGGPLTTPLSDGPSPILPITQPPHPDINNLRSRMITRSYSIDKSPCSSNAASPLSQRKDFNRSESLRVVSNSRMHRIFRPSDLIHGEVLGKGCFGQAIKVTHRETGEVMVMKELIRFDDETQRTFLKEVKVMRCLEHPNVLKFIGVLYKDKRLNFIAEYIKGGTLRETIKKMDTNYPWNQRVSFAKDIAAGMSYLHSVNIIHRDLNSYNCLVRENNSVVVADFGLARLMVEDKIQDKSLLQKKPDRRKRYTVVGNPYWMAPEMIHGKSYDEKVDIFSFGIMLCEIIGRVNADPDYLPRAHDFGLNVTGFLEHFCPPDCPPAFFPMAALCCDLDAEKRPAFTKLEGWLENLKMHLEIRLPVVSELDTLHKAFWGNHTAPTMACTAMRSENGLPPHPETPE</sequence>
<dbReference type="Pfam" id="PF07714">
    <property type="entry name" value="PK_Tyr_Ser-Thr"/>
    <property type="match status" value="1"/>
</dbReference>
<dbReference type="GO" id="GO:0051496">
    <property type="term" value="P:positive regulation of stress fiber assembly"/>
    <property type="evidence" value="ECO:0007669"/>
    <property type="project" value="TreeGrafter"/>
</dbReference>
<dbReference type="SUPFAM" id="SSF50156">
    <property type="entry name" value="PDZ domain-like"/>
    <property type="match status" value="1"/>
</dbReference>
<dbReference type="InterPro" id="IPR017441">
    <property type="entry name" value="Protein_kinase_ATP_BS"/>
</dbReference>
<evidence type="ECO:0000256" key="17">
    <source>
        <dbReference type="ARBA" id="ARBA00040667"/>
    </source>
</evidence>
<comment type="subcellular location">
    <subcellularLocation>
        <location evidence="2">Cytoplasm</location>
        <location evidence="2">Cytoskeleton</location>
    </subcellularLocation>
    <subcellularLocation>
        <location evidence="1">Nucleus</location>
    </subcellularLocation>
</comment>
<keyword evidence="6" id="KW-0723">Serine/threonine-protein kinase</keyword>
<gene>
    <name evidence="25" type="primary">LIMK1</name>
    <name evidence="25" type="synonym">LOC109905667</name>
</gene>
<dbReference type="Gene3D" id="2.10.110.10">
    <property type="entry name" value="Cysteine Rich Protein"/>
    <property type="match status" value="2"/>
</dbReference>
<dbReference type="GO" id="GO:0043005">
    <property type="term" value="C:neuron projection"/>
    <property type="evidence" value="ECO:0007669"/>
    <property type="project" value="TreeGrafter"/>
</dbReference>
<dbReference type="PROSITE" id="PS00478">
    <property type="entry name" value="LIM_DOMAIN_1"/>
    <property type="match status" value="1"/>
</dbReference>
<name>A0A8C7MX23_ONCKI</name>
<dbReference type="PRINTS" id="PR00109">
    <property type="entry name" value="TYRKINASE"/>
</dbReference>
<evidence type="ECO:0000313" key="25">
    <source>
        <dbReference type="Ensembl" id="ENSOKIP00005084677.1"/>
    </source>
</evidence>
<feature type="binding site" evidence="21">
    <location>
        <position position="340"/>
    </location>
    <ligand>
        <name>ATP</name>
        <dbReference type="ChEBI" id="CHEBI:30616"/>
    </ligand>
</feature>
<evidence type="ECO:0000256" key="10">
    <source>
        <dbReference type="ARBA" id="ARBA00022741"/>
    </source>
</evidence>
<dbReference type="SMART" id="SM00132">
    <property type="entry name" value="LIM"/>
    <property type="match status" value="1"/>
</dbReference>
<evidence type="ECO:0000256" key="11">
    <source>
        <dbReference type="ARBA" id="ARBA00022777"/>
    </source>
</evidence>
<dbReference type="InterPro" id="IPR011009">
    <property type="entry name" value="Kinase-like_dom_sf"/>
</dbReference>
<dbReference type="GO" id="GO:0004674">
    <property type="term" value="F:protein serine/threonine kinase activity"/>
    <property type="evidence" value="ECO:0007669"/>
    <property type="project" value="UniProtKB-KW"/>
</dbReference>
<evidence type="ECO:0000256" key="4">
    <source>
        <dbReference type="ARBA" id="ARBA00012513"/>
    </source>
</evidence>
<keyword evidence="15" id="KW-0206">Cytoskeleton</keyword>
<organism evidence="25 26">
    <name type="scientific">Oncorhynchus kisutch</name>
    <name type="common">Coho salmon</name>
    <name type="synonym">Salmo kisutch</name>
    <dbReference type="NCBI Taxonomy" id="8019"/>
    <lineage>
        <taxon>Eukaryota</taxon>
        <taxon>Metazoa</taxon>
        <taxon>Chordata</taxon>
        <taxon>Craniata</taxon>
        <taxon>Vertebrata</taxon>
        <taxon>Euteleostomi</taxon>
        <taxon>Actinopterygii</taxon>
        <taxon>Neopterygii</taxon>
        <taxon>Teleostei</taxon>
        <taxon>Protacanthopterygii</taxon>
        <taxon>Salmoniformes</taxon>
        <taxon>Salmonidae</taxon>
        <taxon>Salmoninae</taxon>
        <taxon>Oncorhynchus</taxon>
    </lineage>
</organism>
<evidence type="ECO:0000259" key="23">
    <source>
        <dbReference type="PROSITE" id="PS50023"/>
    </source>
</evidence>
<evidence type="ECO:0000256" key="19">
    <source>
        <dbReference type="ARBA" id="ARBA00048977"/>
    </source>
</evidence>
<keyword evidence="16" id="KW-0539">Nucleus</keyword>
<dbReference type="InterPro" id="IPR001478">
    <property type="entry name" value="PDZ"/>
</dbReference>
<keyword evidence="5" id="KW-0963">Cytoplasm</keyword>
<protein>
    <recommendedName>
        <fullName evidence="17">LIM domain kinase 1</fullName>
        <ecNumber evidence="4">2.7.11.1</ecNumber>
    </recommendedName>
</protein>
<evidence type="ECO:0000256" key="9">
    <source>
        <dbReference type="ARBA" id="ARBA00022737"/>
    </source>
</evidence>
<dbReference type="Gene3D" id="3.30.200.20">
    <property type="entry name" value="Phosphorylase Kinase, domain 1"/>
    <property type="match status" value="1"/>
</dbReference>
<dbReference type="SMART" id="SM00228">
    <property type="entry name" value="PDZ"/>
    <property type="match status" value="1"/>
</dbReference>
<dbReference type="Pfam" id="PF00595">
    <property type="entry name" value="PDZ"/>
    <property type="match status" value="1"/>
</dbReference>
<evidence type="ECO:0000256" key="21">
    <source>
        <dbReference type="PROSITE-ProRule" id="PRU10141"/>
    </source>
</evidence>
<evidence type="ECO:0000256" key="6">
    <source>
        <dbReference type="ARBA" id="ARBA00022527"/>
    </source>
</evidence>
<keyword evidence="14 20" id="KW-0440">LIM domain</keyword>
<dbReference type="FunFam" id="3.30.200.20:FF:000038">
    <property type="entry name" value="LIM domain kinase 2"/>
    <property type="match status" value="1"/>
</dbReference>
<keyword evidence="8 20" id="KW-0479">Metal-binding</keyword>
<dbReference type="Proteomes" id="UP000694557">
    <property type="component" value="Unassembled WGS sequence"/>
</dbReference>
<dbReference type="PROSITE" id="PS50106">
    <property type="entry name" value="PDZ"/>
    <property type="match status" value="1"/>
</dbReference>
<proteinExistence type="inferred from homology"/>
<dbReference type="PROSITE" id="PS50011">
    <property type="entry name" value="PROTEIN_KINASE_DOM"/>
    <property type="match status" value="1"/>
</dbReference>
<evidence type="ECO:0000256" key="13">
    <source>
        <dbReference type="ARBA" id="ARBA00022840"/>
    </source>
</evidence>
<evidence type="ECO:0000313" key="26">
    <source>
        <dbReference type="Proteomes" id="UP000694557"/>
    </source>
</evidence>
<dbReference type="InterPro" id="IPR050940">
    <property type="entry name" value="Actin_reg-Ser/Thr_kinase"/>
</dbReference>
<evidence type="ECO:0000256" key="8">
    <source>
        <dbReference type="ARBA" id="ARBA00022723"/>
    </source>
</evidence>
<evidence type="ECO:0000256" key="5">
    <source>
        <dbReference type="ARBA" id="ARBA00022490"/>
    </source>
</evidence>
<comment type="catalytic activity">
    <reaction evidence="18">
        <text>L-threonyl-[protein] + ATP = O-phospho-L-threonyl-[protein] + ADP + H(+)</text>
        <dbReference type="Rhea" id="RHEA:46608"/>
        <dbReference type="Rhea" id="RHEA-COMP:11060"/>
        <dbReference type="Rhea" id="RHEA-COMP:11605"/>
        <dbReference type="ChEBI" id="CHEBI:15378"/>
        <dbReference type="ChEBI" id="CHEBI:30013"/>
        <dbReference type="ChEBI" id="CHEBI:30616"/>
        <dbReference type="ChEBI" id="CHEBI:61977"/>
        <dbReference type="ChEBI" id="CHEBI:456216"/>
        <dbReference type="EC" id="2.7.11.1"/>
    </reaction>
    <physiologicalReaction direction="left-to-right" evidence="18">
        <dbReference type="Rhea" id="RHEA:46609"/>
    </physiologicalReaction>
</comment>
<dbReference type="PROSITE" id="PS00107">
    <property type="entry name" value="PROTEIN_KINASE_ATP"/>
    <property type="match status" value="1"/>
</dbReference>
<dbReference type="CDD" id="cd14221">
    <property type="entry name" value="STKc_LIMK1"/>
    <property type="match status" value="1"/>
</dbReference>
<evidence type="ECO:0000259" key="24">
    <source>
        <dbReference type="PROSITE" id="PS50106"/>
    </source>
</evidence>
<keyword evidence="10 21" id="KW-0547">Nucleotide-binding</keyword>
<dbReference type="InterPro" id="IPR036034">
    <property type="entry name" value="PDZ_sf"/>
</dbReference>
<evidence type="ECO:0000256" key="16">
    <source>
        <dbReference type="ARBA" id="ARBA00023242"/>
    </source>
</evidence>
<comment type="similarity">
    <text evidence="3">Belongs to the protein kinase superfamily. TKL Ser/Thr protein kinase family.</text>
</comment>
<dbReference type="FunFam" id="2.30.42.10:FF:000101">
    <property type="entry name" value="LIM domain kinase 1"/>
    <property type="match status" value="1"/>
</dbReference>
<feature type="domain" description="PDZ" evidence="24">
    <location>
        <begin position="127"/>
        <end position="218"/>
    </location>
</feature>
<evidence type="ECO:0000256" key="3">
    <source>
        <dbReference type="ARBA" id="ARBA00005843"/>
    </source>
</evidence>
<dbReference type="SUPFAM" id="SSF57716">
    <property type="entry name" value="Glucocorticoid receptor-like (DNA-binding domain)"/>
    <property type="match status" value="2"/>
</dbReference>
<evidence type="ECO:0000256" key="18">
    <source>
        <dbReference type="ARBA" id="ARBA00048659"/>
    </source>
</evidence>
<comment type="catalytic activity">
    <reaction evidence="19">
        <text>L-seryl-[protein] + ATP = O-phospho-L-seryl-[protein] + ADP + H(+)</text>
        <dbReference type="Rhea" id="RHEA:17989"/>
        <dbReference type="Rhea" id="RHEA-COMP:9863"/>
        <dbReference type="Rhea" id="RHEA-COMP:11604"/>
        <dbReference type="ChEBI" id="CHEBI:15378"/>
        <dbReference type="ChEBI" id="CHEBI:29999"/>
        <dbReference type="ChEBI" id="CHEBI:30616"/>
        <dbReference type="ChEBI" id="CHEBI:83421"/>
        <dbReference type="ChEBI" id="CHEBI:456216"/>
        <dbReference type="EC" id="2.7.11.1"/>
    </reaction>
    <physiologicalReaction direction="left-to-right" evidence="19">
        <dbReference type="Rhea" id="RHEA:17990"/>
    </physiologicalReaction>
</comment>
<accession>A0A8C7MX23</accession>